<dbReference type="AlphaFoldDB" id="A0A5J4WK81"/>
<comment type="caution">
    <text evidence="2">The sequence shown here is derived from an EMBL/GenBank/DDBJ whole genome shotgun (WGS) entry which is preliminary data.</text>
</comment>
<gene>
    <name evidence="2" type="ORF">EZS28_009216</name>
</gene>
<organism evidence="2 3">
    <name type="scientific">Streblomastix strix</name>
    <dbReference type="NCBI Taxonomy" id="222440"/>
    <lineage>
        <taxon>Eukaryota</taxon>
        <taxon>Metamonada</taxon>
        <taxon>Preaxostyla</taxon>
        <taxon>Oxymonadida</taxon>
        <taxon>Streblomastigidae</taxon>
        <taxon>Streblomastix</taxon>
    </lineage>
</organism>
<evidence type="ECO:0000256" key="1">
    <source>
        <dbReference type="SAM" id="MobiDB-lite"/>
    </source>
</evidence>
<dbReference type="Proteomes" id="UP000324800">
    <property type="component" value="Unassembled WGS sequence"/>
</dbReference>
<feature type="compositionally biased region" description="Polar residues" evidence="1">
    <location>
        <begin position="7"/>
        <end position="19"/>
    </location>
</feature>
<evidence type="ECO:0000313" key="2">
    <source>
        <dbReference type="EMBL" id="KAA6395261.1"/>
    </source>
</evidence>
<name>A0A5J4WK81_9EUKA</name>
<sequence>MAAIETINETIQTESSQTEPAAGGIYDIMSSNEQRRPKKHTDKEQAATAAREQRKNKGNMVAVFDESF</sequence>
<dbReference type="EMBL" id="SNRW01001730">
    <property type="protein sequence ID" value="KAA6395261.1"/>
    <property type="molecule type" value="Genomic_DNA"/>
</dbReference>
<reference evidence="2 3" key="1">
    <citation type="submission" date="2019-03" db="EMBL/GenBank/DDBJ databases">
        <title>Single cell metagenomics reveals metabolic interactions within the superorganism composed of flagellate Streblomastix strix and complex community of Bacteroidetes bacteria on its surface.</title>
        <authorList>
            <person name="Treitli S.C."/>
            <person name="Kolisko M."/>
            <person name="Husnik F."/>
            <person name="Keeling P."/>
            <person name="Hampl V."/>
        </authorList>
    </citation>
    <scope>NUCLEOTIDE SEQUENCE [LARGE SCALE GENOMIC DNA]</scope>
    <source>
        <strain evidence="2">ST1C</strain>
    </source>
</reference>
<accession>A0A5J4WK81</accession>
<protein>
    <submittedName>
        <fullName evidence="2">Uncharacterized protein</fullName>
    </submittedName>
</protein>
<proteinExistence type="predicted"/>
<feature type="compositionally biased region" description="Basic and acidic residues" evidence="1">
    <location>
        <begin position="41"/>
        <end position="55"/>
    </location>
</feature>
<evidence type="ECO:0000313" key="3">
    <source>
        <dbReference type="Proteomes" id="UP000324800"/>
    </source>
</evidence>
<feature type="region of interest" description="Disordered" evidence="1">
    <location>
        <begin position="1"/>
        <end position="68"/>
    </location>
</feature>